<evidence type="ECO:0000313" key="2">
    <source>
        <dbReference type="Proteomes" id="UP000828390"/>
    </source>
</evidence>
<comment type="caution">
    <text evidence="1">The sequence shown here is derived from an EMBL/GenBank/DDBJ whole genome shotgun (WGS) entry which is preliminary data.</text>
</comment>
<name>A0A9D4EEV2_DREPO</name>
<dbReference type="AlphaFoldDB" id="A0A9D4EEV2"/>
<reference evidence="1" key="2">
    <citation type="submission" date="2020-11" db="EMBL/GenBank/DDBJ databases">
        <authorList>
            <person name="McCartney M.A."/>
            <person name="Auch B."/>
            <person name="Kono T."/>
            <person name="Mallez S."/>
            <person name="Becker A."/>
            <person name="Gohl D.M."/>
            <person name="Silverstein K.A.T."/>
            <person name="Koren S."/>
            <person name="Bechman K.B."/>
            <person name="Herman A."/>
            <person name="Abrahante J.E."/>
            <person name="Garbe J."/>
        </authorList>
    </citation>
    <scope>NUCLEOTIDE SEQUENCE</scope>
    <source>
        <strain evidence="1">Duluth1</strain>
        <tissue evidence="1">Whole animal</tissue>
    </source>
</reference>
<accession>A0A9D4EEV2</accession>
<gene>
    <name evidence="1" type="ORF">DPMN_178344</name>
</gene>
<organism evidence="1 2">
    <name type="scientific">Dreissena polymorpha</name>
    <name type="common">Zebra mussel</name>
    <name type="synonym">Mytilus polymorpha</name>
    <dbReference type="NCBI Taxonomy" id="45954"/>
    <lineage>
        <taxon>Eukaryota</taxon>
        <taxon>Metazoa</taxon>
        <taxon>Spiralia</taxon>
        <taxon>Lophotrochozoa</taxon>
        <taxon>Mollusca</taxon>
        <taxon>Bivalvia</taxon>
        <taxon>Autobranchia</taxon>
        <taxon>Heteroconchia</taxon>
        <taxon>Euheterodonta</taxon>
        <taxon>Imparidentia</taxon>
        <taxon>Neoheterodontei</taxon>
        <taxon>Myida</taxon>
        <taxon>Dreissenoidea</taxon>
        <taxon>Dreissenidae</taxon>
        <taxon>Dreissena</taxon>
    </lineage>
</organism>
<dbReference type="Proteomes" id="UP000828390">
    <property type="component" value="Unassembled WGS sequence"/>
</dbReference>
<dbReference type="EMBL" id="JAIWYP010000009">
    <property type="protein sequence ID" value="KAH3776910.1"/>
    <property type="molecule type" value="Genomic_DNA"/>
</dbReference>
<sequence length="61" mass="6999">MLDSQPLTTHQRMACWIPSHSLHIRGWHAGFPAIDYTSEDGMLDSQPLTTHQRMACWIPSH</sequence>
<proteinExistence type="predicted"/>
<reference evidence="1" key="1">
    <citation type="journal article" date="2019" name="bioRxiv">
        <title>The Genome of the Zebra Mussel, Dreissena polymorpha: A Resource for Invasive Species Research.</title>
        <authorList>
            <person name="McCartney M.A."/>
            <person name="Auch B."/>
            <person name="Kono T."/>
            <person name="Mallez S."/>
            <person name="Zhang Y."/>
            <person name="Obille A."/>
            <person name="Becker A."/>
            <person name="Abrahante J.E."/>
            <person name="Garbe J."/>
            <person name="Badalamenti J.P."/>
            <person name="Herman A."/>
            <person name="Mangelson H."/>
            <person name="Liachko I."/>
            <person name="Sullivan S."/>
            <person name="Sone E.D."/>
            <person name="Koren S."/>
            <person name="Silverstein K.A.T."/>
            <person name="Beckman K.B."/>
            <person name="Gohl D.M."/>
        </authorList>
    </citation>
    <scope>NUCLEOTIDE SEQUENCE</scope>
    <source>
        <strain evidence="1">Duluth1</strain>
        <tissue evidence="1">Whole animal</tissue>
    </source>
</reference>
<keyword evidence="2" id="KW-1185">Reference proteome</keyword>
<protein>
    <submittedName>
        <fullName evidence="1">Uncharacterized protein</fullName>
    </submittedName>
</protein>
<evidence type="ECO:0000313" key="1">
    <source>
        <dbReference type="EMBL" id="KAH3776910.1"/>
    </source>
</evidence>